<sequence>MRIALIVEHFPPMRTSCAVQMRDLAREFYSRGVDVTVLVPSSGQEEAWVIDDFEGIEVIRLKAPYTRDRGNLVRALGEFAMPFAMLRSLRASPANVRRYDGVAWYSPTIFLGPLVLALKRQSDCSAYLILRDIFPQWAADLGIMKRGPAFHLLNQVAKFQYRVADTIGVQAKGNLTFFADENEYGSKSVEVLQNWMQVPQHAHCSINISQTRIAGRQVFVYAGNMGVAQGMDRLLDLATRMQSDPRAGFVFVGRGDAVDKLKAKADERQLTNILFFDEIHPDEIPGLYAQCHVGMVALDPRHTSHNIPGKFISYMHASLPVLAIVNPNNDLVDIINDEGVGFASINGDGADLQQMAQRMLDLGAELQAMRDNAARLANARFSASQAARQIASALGMSNNSDGPRNIEKGSD</sequence>
<evidence type="ECO:0000313" key="3">
    <source>
        <dbReference type="Proteomes" id="UP000473531"/>
    </source>
</evidence>
<organism evidence="2 3">
    <name type="scientific">Allopontixanthobacter confluentis</name>
    <dbReference type="NCBI Taxonomy" id="1849021"/>
    <lineage>
        <taxon>Bacteria</taxon>
        <taxon>Pseudomonadati</taxon>
        <taxon>Pseudomonadota</taxon>
        <taxon>Alphaproteobacteria</taxon>
        <taxon>Sphingomonadales</taxon>
        <taxon>Erythrobacteraceae</taxon>
        <taxon>Allopontixanthobacter</taxon>
    </lineage>
</organism>
<proteinExistence type="predicted"/>
<dbReference type="OrthoDB" id="9790710at2"/>
<reference evidence="2 3" key="1">
    <citation type="submission" date="2019-12" db="EMBL/GenBank/DDBJ databases">
        <title>Genomic-based taxomic classification of the family Erythrobacteraceae.</title>
        <authorList>
            <person name="Xu L."/>
        </authorList>
    </citation>
    <scope>NUCLEOTIDE SEQUENCE [LARGE SCALE GENOMIC DNA]</scope>
    <source>
        <strain evidence="2 3">KCTC 52259</strain>
    </source>
</reference>
<dbReference type="GO" id="GO:0016757">
    <property type="term" value="F:glycosyltransferase activity"/>
    <property type="evidence" value="ECO:0007669"/>
    <property type="project" value="InterPro"/>
</dbReference>
<dbReference type="PANTHER" id="PTHR12526:SF609">
    <property type="entry name" value="LIPOPOLYSACCHARIDE BIOSYNTHESIS PROTEIN"/>
    <property type="match status" value="1"/>
</dbReference>
<protein>
    <submittedName>
        <fullName evidence="2">Glycosyltransferase</fullName>
    </submittedName>
</protein>
<comment type="caution">
    <text evidence="2">The sequence shown here is derived from an EMBL/GenBank/DDBJ whole genome shotgun (WGS) entry which is preliminary data.</text>
</comment>
<name>A0A6L7GI13_9SPHN</name>
<evidence type="ECO:0000259" key="1">
    <source>
        <dbReference type="Pfam" id="PF00534"/>
    </source>
</evidence>
<dbReference type="CDD" id="cd03794">
    <property type="entry name" value="GT4_WbuB-like"/>
    <property type="match status" value="1"/>
</dbReference>
<keyword evidence="2" id="KW-0808">Transferase</keyword>
<dbReference type="InterPro" id="IPR001296">
    <property type="entry name" value="Glyco_trans_1"/>
</dbReference>
<dbReference type="SUPFAM" id="SSF53756">
    <property type="entry name" value="UDP-Glycosyltransferase/glycogen phosphorylase"/>
    <property type="match status" value="1"/>
</dbReference>
<accession>A0A6L7GI13</accession>
<dbReference type="AlphaFoldDB" id="A0A6L7GI13"/>
<keyword evidence="3" id="KW-1185">Reference proteome</keyword>
<gene>
    <name evidence="2" type="ORF">GRI44_10340</name>
</gene>
<feature type="domain" description="Glycosyl transferase family 1" evidence="1">
    <location>
        <begin position="214"/>
        <end position="374"/>
    </location>
</feature>
<dbReference type="PANTHER" id="PTHR12526">
    <property type="entry name" value="GLYCOSYLTRANSFERASE"/>
    <property type="match status" value="1"/>
</dbReference>
<dbReference type="Proteomes" id="UP000473531">
    <property type="component" value="Unassembled WGS sequence"/>
</dbReference>
<dbReference type="EMBL" id="WTYU01000002">
    <property type="protein sequence ID" value="MXP15146.1"/>
    <property type="molecule type" value="Genomic_DNA"/>
</dbReference>
<dbReference type="Gene3D" id="3.40.50.2000">
    <property type="entry name" value="Glycogen Phosphorylase B"/>
    <property type="match status" value="2"/>
</dbReference>
<dbReference type="Pfam" id="PF00534">
    <property type="entry name" value="Glycos_transf_1"/>
    <property type="match status" value="1"/>
</dbReference>
<evidence type="ECO:0000313" key="2">
    <source>
        <dbReference type="EMBL" id="MXP15146.1"/>
    </source>
</evidence>